<reference evidence="7 8" key="1">
    <citation type="journal article" date="2010" name="PLoS ONE">
        <title>The Waddlia genome: a window into chlamydial biology.</title>
        <authorList>
            <person name="Bertelli C."/>
            <person name="Collyn F."/>
            <person name="Croxatto A."/>
            <person name="Ruckert C."/>
            <person name="Polkinghorne A."/>
            <person name="Kebbi-Beghdadi C."/>
            <person name="Goesmann A."/>
            <person name="Vaughan L."/>
            <person name="Greub G."/>
        </authorList>
    </citation>
    <scope>NUCLEOTIDE SEQUENCE [LARGE SCALE GENOMIC DNA]</scope>
    <source>
        <strain evidence="8">ATCC VR-1470 / WSU 86-1044</strain>
    </source>
</reference>
<dbReference type="HOGENOM" id="CLU_066591_0_0_0"/>
<name>D6YT78_WADCW</name>
<dbReference type="EC" id="2.7.3.-" evidence="7"/>
<feature type="domain" description="Phosphagen kinase C-terminal" evidence="6">
    <location>
        <begin position="24"/>
        <end position="253"/>
    </location>
</feature>
<dbReference type="Proteomes" id="UP000001505">
    <property type="component" value="Chromosome"/>
</dbReference>
<dbReference type="AlphaFoldDB" id="D6YT78"/>
<dbReference type="GO" id="GO:0005524">
    <property type="term" value="F:ATP binding"/>
    <property type="evidence" value="ECO:0007669"/>
    <property type="project" value="UniProtKB-UniRule"/>
</dbReference>
<dbReference type="eggNOG" id="COG3869">
    <property type="taxonomic scope" value="Bacteria"/>
</dbReference>
<feature type="binding site" evidence="5">
    <location>
        <begin position="175"/>
        <end position="179"/>
    </location>
    <ligand>
        <name>ATP</name>
        <dbReference type="ChEBI" id="CHEBI:30616"/>
    </ligand>
</feature>
<dbReference type="STRING" id="716544.wcw_1940"/>
<sequence>MIRKTQSHSALYQNKPWANNENNIWLASTISLLRNIDKYPFPRKLEGNKRGQIISLVSRPILQSSHLNKPFMIKSEDASPVEKEYLVEHFLSSSSFQQAHSGEAFILDHSGKFLTTINVDNHINFELIDCEGELETAWNKMIKIETSLGQAVNYAFSRKFGFLTSHPVQCGTGFILTVYLQPSALIHLDLLEEKLVKMKTDGIQITGLQGNPNEVIGDILAIKNNYTLGLTEENIISTLRLFVTKLMVEENNARAHLRAAPEPHLMDKVSRAYAILAHSYQMETIETLNALSLLKLGSALEWLSGVTPHELNRLFFDCRRAHLLARFNEEIPKEEIAHRRAKFIHETLKKVKLKI</sequence>
<dbReference type="InterPro" id="IPR014746">
    <property type="entry name" value="Gln_synth/guanido_kin_cat_dom"/>
</dbReference>
<proteinExistence type="inferred from homology"/>
<evidence type="ECO:0000313" key="7">
    <source>
        <dbReference type="EMBL" id="ADI39273.1"/>
    </source>
</evidence>
<keyword evidence="2 5" id="KW-0547">Nucleotide-binding</keyword>
<dbReference type="PROSITE" id="PS51510">
    <property type="entry name" value="PHOSPHAGEN_KINASE_C"/>
    <property type="match status" value="1"/>
</dbReference>
<feature type="binding site" evidence="5">
    <location>
        <begin position="27"/>
        <end position="31"/>
    </location>
    <ligand>
        <name>ATP</name>
        <dbReference type="ChEBI" id="CHEBI:30616"/>
    </ligand>
</feature>
<evidence type="ECO:0000313" key="8">
    <source>
        <dbReference type="Proteomes" id="UP000001505"/>
    </source>
</evidence>
<organism evidence="7 8">
    <name type="scientific">Waddlia chondrophila (strain ATCC VR-1470 / WSU 86-1044)</name>
    <dbReference type="NCBI Taxonomy" id="716544"/>
    <lineage>
        <taxon>Bacteria</taxon>
        <taxon>Pseudomonadati</taxon>
        <taxon>Chlamydiota</taxon>
        <taxon>Chlamydiia</taxon>
        <taxon>Parachlamydiales</taxon>
        <taxon>Waddliaceae</taxon>
        <taxon>Waddlia</taxon>
    </lineage>
</organism>
<evidence type="ECO:0000256" key="2">
    <source>
        <dbReference type="ARBA" id="ARBA00022741"/>
    </source>
</evidence>
<dbReference type="OrthoDB" id="18720at2"/>
<evidence type="ECO:0000259" key="6">
    <source>
        <dbReference type="PROSITE" id="PS51510"/>
    </source>
</evidence>
<comment type="similarity">
    <text evidence="5">Belongs to the ATP:guanido phosphotransferase family.</text>
</comment>
<evidence type="ECO:0000256" key="5">
    <source>
        <dbReference type="PROSITE-ProRule" id="PRU00843"/>
    </source>
</evidence>
<comment type="caution">
    <text evidence="5">Lacks conserved residue(s) required for the propagation of feature annotation.</text>
</comment>
<evidence type="ECO:0000256" key="3">
    <source>
        <dbReference type="ARBA" id="ARBA00022777"/>
    </source>
</evidence>
<evidence type="ECO:0000256" key="1">
    <source>
        <dbReference type="ARBA" id="ARBA00022679"/>
    </source>
</evidence>
<accession>D6YT78</accession>
<dbReference type="SUPFAM" id="SSF55931">
    <property type="entry name" value="Glutamine synthetase/guanido kinase"/>
    <property type="match status" value="1"/>
</dbReference>
<dbReference type="RefSeq" id="WP_013182966.1">
    <property type="nucleotide sequence ID" value="NC_014225.1"/>
</dbReference>
<dbReference type="GO" id="GO:0016301">
    <property type="term" value="F:kinase activity"/>
    <property type="evidence" value="ECO:0007669"/>
    <property type="project" value="UniProtKB-KW"/>
</dbReference>
<dbReference type="Gene3D" id="3.30.590.10">
    <property type="entry name" value="Glutamine synthetase/guanido kinase, catalytic domain"/>
    <property type="match status" value="1"/>
</dbReference>
<protein>
    <submittedName>
        <fullName evidence="7">Putative arginine kinase</fullName>
        <ecNumber evidence="7">2.7.3.-</ecNumber>
    </submittedName>
</protein>
<dbReference type="NCBIfam" id="NF002191">
    <property type="entry name" value="PRK01059.1-1"/>
    <property type="match status" value="1"/>
</dbReference>
<keyword evidence="8" id="KW-1185">Reference proteome</keyword>
<dbReference type="KEGG" id="wch:wcw_1940"/>
<feature type="binding site" evidence="5">
    <location>
        <begin position="206"/>
        <end position="211"/>
    </location>
    <ligand>
        <name>ATP</name>
        <dbReference type="ChEBI" id="CHEBI:30616"/>
    </ligand>
</feature>
<keyword evidence="3 5" id="KW-0418">Kinase</keyword>
<keyword evidence="1 5" id="KW-0808">Transferase</keyword>
<dbReference type="InterPro" id="IPR022414">
    <property type="entry name" value="ATP-guanido_PTrfase_cat"/>
</dbReference>
<keyword evidence="4 5" id="KW-0067">ATP-binding</keyword>
<dbReference type="EMBL" id="CP001928">
    <property type="protein sequence ID" value="ADI39273.1"/>
    <property type="molecule type" value="Genomic_DNA"/>
</dbReference>
<gene>
    <name evidence="7" type="primary">karG</name>
    <name evidence="7" type="ordered locus">wcw_1940</name>
</gene>
<dbReference type="Pfam" id="PF00217">
    <property type="entry name" value="ATP-gua_Ptrans"/>
    <property type="match status" value="1"/>
</dbReference>
<evidence type="ECO:0000256" key="4">
    <source>
        <dbReference type="ARBA" id="ARBA00022840"/>
    </source>
</evidence>